<dbReference type="AlphaFoldDB" id="A0ABD1G0F6"/>
<dbReference type="EMBL" id="JBEAFC010000011">
    <property type="protein sequence ID" value="KAL1537583.1"/>
    <property type="molecule type" value="Genomic_DNA"/>
</dbReference>
<dbReference type="Gene3D" id="1.50.10.130">
    <property type="entry name" value="Terpene synthase, N-terminal domain"/>
    <property type="match status" value="1"/>
</dbReference>
<gene>
    <name evidence="6" type="ORF">AAHA92_30079</name>
</gene>
<evidence type="ECO:0000256" key="2">
    <source>
        <dbReference type="ARBA" id="ARBA00022842"/>
    </source>
</evidence>
<organism evidence="6 7">
    <name type="scientific">Salvia divinorum</name>
    <name type="common">Maria pastora</name>
    <name type="synonym">Diviner's sage</name>
    <dbReference type="NCBI Taxonomy" id="28513"/>
    <lineage>
        <taxon>Eukaryota</taxon>
        <taxon>Viridiplantae</taxon>
        <taxon>Streptophyta</taxon>
        <taxon>Embryophyta</taxon>
        <taxon>Tracheophyta</taxon>
        <taxon>Spermatophyta</taxon>
        <taxon>Magnoliopsida</taxon>
        <taxon>eudicotyledons</taxon>
        <taxon>Gunneridae</taxon>
        <taxon>Pentapetalae</taxon>
        <taxon>asterids</taxon>
        <taxon>lamiids</taxon>
        <taxon>Lamiales</taxon>
        <taxon>Lamiaceae</taxon>
        <taxon>Nepetoideae</taxon>
        <taxon>Mentheae</taxon>
        <taxon>Salviinae</taxon>
        <taxon>Salvia</taxon>
        <taxon>Salvia subgen. Calosphace</taxon>
    </lineage>
</organism>
<feature type="coiled-coil region" evidence="4">
    <location>
        <begin position="38"/>
        <end position="69"/>
    </location>
</feature>
<keyword evidence="3 6" id="KW-0456">Lyase</keyword>
<dbReference type="GO" id="GO:0052577">
    <property type="term" value="F:germacrene-D synthase activity"/>
    <property type="evidence" value="ECO:0007669"/>
    <property type="project" value="UniProtKB-EC"/>
</dbReference>
<dbReference type="PANTHER" id="PTHR31225:SF93">
    <property type="entry name" value="ALPHA-HUMULENE_(-)-(E)-BETA-CARYOPHYLLENE SYNTHASE"/>
    <property type="match status" value="1"/>
</dbReference>
<dbReference type="InterPro" id="IPR050148">
    <property type="entry name" value="Terpene_synthase-like"/>
</dbReference>
<feature type="domain" description="Terpene synthase N-terminal" evidence="5">
    <location>
        <begin position="25"/>
        <end position="197"/>
    </location>
</feature>
<protein>
    <submittedName>
        <fullName evidence="6">(-)-germacrene D synthase</fullName>
        <ecNumber evidence="6">4.2.3.75</ecNumber>
    </submittedName>
</protein>
<name>A0ABD1G0F6_SALDI</name>
<comment type="pathway">
    <text evidence="1">Secondary metabolite biosynthesis; terpenoid biosynthesis.</text>
</comment>
<comment type="caution">
    <text evidence="6">The sequence shown here is derived from an EMBL/GenBank/DDBJ whole genome shotgun (WGS) entry which is preliminary data.</text>
</comment>
<evidence type="ECO:0000259" key="5">
    <source>
        <dbReference type="Pfam" id="PF01397"/>
    </source>
</evidence>
<proteinExistence type="predicted"/>
<dbReference type="SUPFAM" id="SSF48239">
    <property type="entry name" value="Terpenoid cyclases/Protein prenyltransferases"/>
    <property type="match status" value="1"/>
</dbReference>
<reference evidence="6 7" key="1">
    <citation type="submission" date="2024-06" db="EMBL/GenBank/DDBJ databases">
        <title>A chromosome level genome sequence of Diviner's sage (Salvia divinorum).</title>
        <authorList>
            <person name="Ford S.A."/>
            <person name="Ro D.-K."/>
            <person name="Ness R.W."/>
            <person name="Phillips M.A."/>
        </authorList>
    </citation>
    <scope>NUCLEOTIDE SEQUENCE [LARGE SCALE GENOMIC DNA]</scope>
    <source>
        <strain evidence="6">SAF-2024a</strain>
        <tissue evidence="6">Leaf</tissue>
    </source>
</reference>
<evidence type="ECO:0000313" key="7">
    <source>
        <dbReference type="Proteomes" id="UP001567538"/>
    </source>
</evidence>
<evidence type="ECO:0000256" key="3">
    <source>
        <dbReference type="ARBA" id="ARBA00023239"/>
    </source>
</evidence>
<accession>A0ABD1G0F6</accession>
<dbReference type="GO" id="GO:0016114">
    <property type="term" value="P:terpenoid biosynthetic process"/>
    <property type="evidence" value="ECO:0007669"/>
    <property type="project" value="UniProtKB-ARBA"/>
</dbReference>
<dbReference type="Proteomes" id="UP001567538">
    <property type="component" value="Unassembled WGS sequence"/>
</dbReference>
<keyword evidence="7" id="KW-1185">Reference proteome</keyword>
<keyword evidence="2" id="KW-0460">Magnesium</keyword>
<evidence type="ECO:0000256" key="4">
    <source>
        <dbReference type="SAM" id="Coils"/>
    </source>
</evidence>
<dbReference type="InterPro" id="IPR008930">
    <property type="entry name" value="Terpenoid_cyclase/PrenylTrfase"/>
</dbReference>
<evidence type="ECO:0000313" key="6">
    <source>
        <dbReference type="EMBL" id="KAL1537583.1"/>
    </source>
</evidence>
<sequence>MEHKNHIATVTASSRPLANYHPNVWGDRFLAYTPHPCKDGEKELIEKLKEEVKRELKKASNDVVGLLKLVDAIQRLGIEYRFEEEIDQALQNLSQNFEDFCKDKDDLYTNALGFRMLRQHGYRISCSLFEKFKDVVNGSSKAPDTAEGILGILEFFEATHLRVNGDDILDDGYVSSRKLLESSLPILTDPVAEQDNHALHQHSNRRGLPRVEARHYISIYGQYDSHHPISSPKTARACKVGFQLAARYAQRGAERAL</sequence>
<dbReference type="InterPro" id="IPR008949">
    <property type="entry name" value="Isoprenoid_synthase_dom_sf"/>
</dbReference>
<dbReference type="Pfam" id="PF01397">
    <property type="entry name" value="Terpene_synth"/>
    <property type="match status" value="1"/>
</dbReference>
<dbReference type="EC" id="4.2.3.75" evidence="6"/>
<evidence type="ECO:0000256" key="1">
    <source>
        <dbReference type="ARBA" id="ARBA00004721"/>
    </source>
</evidence>
<dbReference type="InterPro" id="IPR036965">
    <property type="entry name" value="Terpene_synth_N_sf"/>
</dbReference>
<dbReference type="Gene3D" id="1.10.600.10">
    <property type="entry name" value="Farnesyl Diphosphate Synthase"/>
    <property type="match status" value="1"/>
</dbReference>
<dbReference type="PANTHER" id="PTHR31225">
    <property type="entry name" value="OS04G0344100 PROTEIN-RELATED"/>
    <property type="match status" value="1"/>
</dbReference>
<dbReference type="InterPro" id="IPR001906">
    <property type="entry name" value="Terpene_synth_N"/>
</dbReference>
<keyword evidence="4" id="KW-0175">Coiled coil</keyword>